<gene>
    <name evidence="2" type="ORF">RDB_LOCUS80649</name>
</gene>
<name>A0A8H3BCX0_9AGAM</name>
<protein>
    <submittedName>
        <fullName evidence="2">Uncharacterized protein</fullName>
    </submittedName>
</protein>
<reference evidence="2" key="1">
    <citation type="submission" date="2021-01" db="EMBL/GenBank/DDBJ databases">
        <authorList>
            <person name="Kaushik A."/>
        </authorList>
    </citation>
    <scope>NUCLEOTIDE SEQUENCE</scope>
    <source>
        <strain evidence="2">AG1-1B</strain>
    </source>
</reference>
<feature type="region of interest" description="Disordered" evidence="1">
    <location>
        <begin position="470"/>
        <end position="491"/>
    </location>
</feature>
<sequence length="714" mass="83346">MVLRNIIDIIKDFLSNPAFKSHMRYKPWRLYTSASKTERVYADMASSDWWWREMEKMIEKGHLDATIIPLIIATDQTTLSVMCGGQKAYPVYVSFGNLDKEWRRKPSKHGMYLLGYLPVDAFEDVPDDEERRRLKAELVHRAMEEMTMPLRTVLEQGVEMWCPDGRLRRVFPRIAAYTADWPEQNLQCCTSEGGCPVCKTSRKDRGNLDDEVELRDQEETLQALRTYILTKNKYHLKRLGLKGGVWPWWGDIPDAYQGLFKTHLVRWMKEIIGQDKLDDWFAAMPRAEGLAHYPNGISAFLPTVVGSLDIDMREMVRALVDFIYRSHAPSLTESDLREMDNDLQIFHQHKVLLVGPIYKEVEHFNKIAKLHMLRHWTHAIRELGTPDGYNTEGPEHLHIEYAKVPWRASNKVKPLPQMITYIQRQEAIRVHRAYLDHYLGRDQGDDYNDSVDEGDLEDAVGLSGDMGNLSIQTTSDKGGVELEQNPAPEPVYYPNPDVIDHYMASNIIADTTDFLTRRCRVPSHDVKISPHNRISLWHRLYLYHDSPSFAPFDPIRRDVIRACPSRPQYPAVWDVALYLEKPNRLGSSNNTYEKHGLDRYRAGRVRAFFNLPSNLRLYYPGQLAYLELFTPFDTHPSPYTKLHSTRHDFDSRDLRRTLVVPISDIIFACHLVPKFHKLNPDIDLHSYTDSLSISHTFWLNHYYNHHFYRLIQHW</sequence>
<evidence type="ECO:0000313" key="3">
    <source>
        <dbReference type="Proteomes" id="UP000663826"/>
    </source>
</evidence>
<comment type="caution">
    <text evidence="2">The sequence shown here is derived from an EMBL/GenBank/DDBJ whole genome shotgun (WGS) entry which is preliminary data.</text>
</comment>
<organism evidence="2 3">
    <name type="scientific">Rhizoctonia solani</name>
    <dbReference type="NCBI Taxonomy" id="456999"/>
    <lineage>
        <taxon>Eukaryota</taxon>
        <taxon>Fungi</taxon>
        <taxon>Dikarya</taxon>
        <taxon>Basidiomycota</taxon>
        <taxon>Agaricomycotina</taxon>
        <taxon>Agaricomycetes</taxon>
        <taxon>Cantharellales</taxon>
        <taxon>Ceratobasidiaceae</taxon>
        <taxon>Rhizoctonia</taxon>
    </lineage>
</organism>
<dbReference type="AlphaFoldDB" id="A0A8H3BCX0"/>
<dbReference type="Proteomes" id="UP000663826">
    <property type="component" value="Unassembled WGS sequence"/>
</dbReference>
<dbReference type="Pfam" id="PF18759">
    <property type="entry name" value="Plavaka"/>
    <property type="match status" value="1"/>
</dbReference>
<dbReference type="EMBL" id="CAJMWQ010001501">
    <property type="protein sequence ID" value="CAE6452765.1"/>
    <property type="molecule type" value="Genomic_DNA"/>
</dbReference>
<evidence type="ECO:0000256" key="1">
    <source>
        <dbReference type="SAM" id="MobiDB-lite"/>
    </source>
</evidence>
<accession>A0A8H3BCX0</accession>
<dbReference type="InterPro" id="IPR041078">
    <property type="entry name" value="Plavaka"/>
</dbReference>
<evidence type="ECO:0000313" key="2">
    <source>
        <dbReference type="EMBL" id="CAE6452765.1"/>
    </source>
</evidence>
<proteinExistence type="predicted"/>